<dbReference type="GO" id="GO:0007165">
    <property type="term" value="P:signal transduction"/>
    <property type="evidence" value="ECO:0007669"/>
    <property type="project" value="TreeGrafter"/>
</dbReference>
<dbReference type="Gene3D" id="3.40.190.80">
    <property type="match status" value="1"/>
</dbReference>
<comment type="similarity">
    <text evidence="3 8">Belongs to the inositol monophosphatase superfamily.</text>
</comment>
<dbReference type="PRINTS" id="PR00377">
    <property type="entry name" value="IMPHPHTASES"/>
</dbReference>
<dbReference type="InterPro" id="IPR020583">
    <property type="entry name" value="Inositol_monoP_metal-BS"/>
</dbReference>
<protein>
    <recommendedName>
        <fullName evidence="8">Inositol-1-monophosphatase</fullName>
        <ecNumber evidence="8">3.1.3.25</ecNumber>
    </recommendedName>
</protein>
<evidence type="ECO:0000256" key="4">
    <source>
        <dbReference type="ARBA" id="ARBA00022723"/>
    </source>
</evidence>
<dbReference type="Gene3D" id="3.30.540.10">
    <property type="entry name" value="Fructose-1,6-Bisphosphatase, subunit A, domain 1"/>
    <property type="match status" value="1"/>
</dbReference>
<dbReference type="SUPFAM" id="SSF56655">
    <property type="entry name" value="Carbohydrate phosphatase"/>
    <property type="match status" value="1"/>
</dbReference>
<dbReference type="Proteomes" id="UP001140074">
    <property type="component" value="Unassembled WGS sequence"/>
</dbReference>
<keyword evidence="4 7" id="KW-0479">Metal-binding</keyword>
<evidence type="ECO:0000256" key="2">
    <source>
        <dbReference type="ARBA" id="ARBA00001946"/>
    </source>
</evidence>
<sequence length="326" mass="35547">MSAEELRGFLDTAVALAKEVGPAFKDGFWRKGQFASADDFAAEGKQGNAADCVTAVDCHIEKVLFSRLREIYPHHKFVGEETTAECGEVAITNDPTWIVDPVDGTNNFVHHFHFTGVSISLAINKEPVVGVIYLPILDELYTGVRGQGSFLNGQRLPLFNPPTLTTPTSLSQCMLVSEHGSSHDETMHSRMRSLTRLLLAKEHGGAGLESLRFAGAATSDMSLVAKGIAEIHWEIGLHAWDIAAASVIVTESGGAVFDGAGWWGSDMAESEREPRPLNIWNRKIVSVRYIPDLPGQPGSGRELQRRLARELLTHVEDIPCSPDGLH</sequence>
<accession>A0A9W8IIE6</accession>
<dbReference type="GO" id="GO:0046872">
    <property type="term" value="F:metal ion binding"/>
    <property type="evidence" value="ECO:0007669"/>
    <property type="project" value="UniProtKB-KW"/>
</dbReference>
<dbReference type="EC" id="3.1.3.25" evidence="8"/>
<dbReference type="PROSITE" id="PS00630">
    <property type="entry name" value="IMP_2"/>
    <property type="match status" value="1"/>
</dbReference>
<dbReference type="InterPro" id="IPR020550">
    <property type="entry name" value="Inositol_monophosphatase_CS"/>
</dbReference>
<dbReference type="Pfam" id="PF00459">
    <property type="entry name" value="Inositol_P"/>
    <property type="match status" value="1"/>
</dbReference>
<dbReference type="GO" id="GO:0006020">
    <property type="term" value="P:inositol metabolic process"/>
    <property type="evidence" value="ECO:0007669"/>
    <property type="project" value="TreeGrafter"/>
</dbReference>
<organism evidence="9 10">
    <name type="scientific">Coemansia aciculifera</name>
    <dbReference type="NCBI Taxonomy" id="417176"/>
    <lineage>
        <taxon>Eukaryota</taxon>
        <taxon>Fungi</taxon>
        <taxon>Fungi incertae sedis</taxon>
        <taxon>Zoopagomycota</taxon>
        <taxon>Kickxellomycotina</taxon>
        <taxon>Kickxellomycetes</taxon>
        <taxon>Kickxellales</taxon>
        <taxon>Kickxellaceae</taxon>
        <taxon>Coemansia</taxon>
    </lineage>
</organism>
<dbReference type="CDD" id="cd01639">
    <property type="entry name" value="IMPase"/>
    <property type="match status" value="1"/>
</dbReference>
<dbReference type="PANTHER" id="PTHR20854:SF4">
    <property type="entry name" value="INOSITOL-1-MONOPHOSPHATASE-RELATED"/>
    <property type="match status" value="1"/>
</dbReference>
<proteinExistence type="inferred from homology"/>
<evidence type="ECO:0000256" key="7">
    <source>
        <dbReference type="PIRSR" id="PIRSR600760-2"/>
    </source>
</evidence>
<dbReference type="PANTHER" id="PTHR20854">
    <property type="entry name" value="INOSITOL MONOPHOSPHATASE"/>
    <property type="match status" value="1"/>
</dbReference>
<evidence type="ECO:0000256" key="5">
    <source>
        <dbReference type="ARBA" id="ARBA00022801"/>
    </source>
</evidence>
<feature type="binding site" evidence="7">
    <location>
        <position position="103"/>
    </location>
    <ligand>
        <name>Mg(2+)</name>
        <dbReference type="ChEBI" id="CHEBI:18420"/>
        <label>1</label>
        <note>catalytic</note>
    </ligand>
</feature>
<keyword evidence="10" id="KW-1185">Reference proteome</keyword>
<dbReference type="GO" id="GO:0046854">
    <property type="term" value="P:phosphatidylinositol phosphate biosynthetic process"/>
    <property type="evidence" value="ECO:0007669"/>
    <property type="project" value="InterPro"/>
</dbReference>
<feature type="binding site" evidence="7">
    <location>
        <position position="80"/>
    </location>
    <ligand>
        <name>Mg(2+)</name>
        <dbReference type="ChEBI" id="CHEBI:18420"/>
        <label>1</label>
        <note>catalytic</note>
    </ligand>
</feature>
<keyword evidence="6 7" id="KW-0460">Magnesium</keyword>
<evidence type="ECO:0000256" key="8">
    <source>
        <dbReference type="RuleBase" id="RU364068"/>
    </source>
</evidence>
<dbReference type="AlphaFoldDB" id="A0A9W8IIE6"/>
<feature type="binding site" evidence="7">
    <location>
        <position position="241"/>
    </location>
    <ligand>
        <name>Mg(2+)</name>
        <dbReference type="ChEBI" id="CHEBI:18420"/>
        <label>1</label>
        <note>catalytic</note>
    </ligand>
</feature>
<feature type="binding site" evidence="7">
    <location>
        <position position="100"/>
    </location>
    <ligand>
        <name>Mg(2+)</name>
        <dbReference type="ChEBI" id="CHEBI:18420"/>
        <label>1</label>
        <note>catalytic</note>
    </ligand>
</feature>
<gene>
    <name evidence="9" type="ORF">GGH94_003117</name>
</gene>
<reference evidence="9" key="1">
    <citation type="submission" date="2022-07" db="EMBL/GenBank/DDBJ databases">
        <title>Phylogenomic reconstructions and comparative analyses of Kickxellomycotina fungi.</title>
        <authorList>
            <person name="Reynolds N.K."/>
            <person name="Stajich J.E."/>
            <person name="Barry K."/>
            <person name="Grigoriev I.V."/>
            <person name="Crous P."/>
            <person name="Smith M.E."/>
        </authorList>
    </citation>
    <scope>NUCLEOTIDE SEQUENCE</scope>
    <source>
        <strain evidence="9">RSA 476</strain>
    </source>
</reference>
<evidence type="ECO:0000313" key="10">
    <source>
        <dbReference type="Proteomes" id="UP001140074"/>
    </source>
</evidence>
<dbReference type="FunFam" id="3.30.540.10:FF:000004">
    <property type="entry name" value="Inositol-1-monophosphatase"/>
    <property type="match status" value="1"/>
</dbReference>
<dbReference type="InterPro" id="IPR000760">
    <property type="entry name" value="Inositol_monophosphatase-like"/>
</dbReference>
<comment type="cofactor">
    <cofactor evidence="2 7 8">
        <name>Mg(2+)</name>
        <dbReference type="ChEBI" id="CHEBI:18420"/>
    </cofactor>
</comment>
<comment type="pathway">
    <text evidence="8">Polyol metabolism; myo-inositol biosynthesis; myo-inositol from D-glucose 6-phosphate: step 2/2.</text>
</comment>
<dbReference type="EMBL" id="JANBUY010000098">
    <property type="protein sequence ID" value="KAJ2864123.1"/>
    <property type="molecule type" value="Genomic_DNA"/>
</dbReference>
<evidence type="ECO:0000256" key="3">
    <source>
        <dbReference type="ARBA" id="ARBA00009759"/>
    </source>
</evidence>
<dbReference type="PROSITE" id="PS00629">
    <property type="entry name" value="IMP_1"/>
    <property type="match status" value="1"/>
</dbReference>
<evidence type="ECO:0000256" key="6">
    <source>
        <dbReference type="ARBA" id="ARBA00022842"/>
    </source>
</evidence>
<name>A0A9W8IIE6_9FUNG</name>
<comment type="catalytic activity">
    <reaction evidence="1 8">
        <text>a myo-inositol phosphate + H2O = myo-inositol + phosphate</text>
        <dbReference type="Rhea" id="RHEA:24056"/>
        <dbReference type="ChEBI" id="CHEBI:15377"/>
        <dbReference type="ChEBI" id="CHEBI:17268"/>
        <dbReference type="ChEBI" id="CHEBI:43474"/>
        <dbReference type="ChEBI" id="CHEBI:84139"/>
        <dbReference type="EC" id="3.1.3.25"/>
    </reaction>
</comment>
<dbReference type="GO" id="GO:0008934">
    <property type="term" value="F:inositol monophosphate 1-phosphatase activity"/>
    <property type="evidence" value="ECO:0007669"/>
    <property type="project" value="InterPro"/>
</dbReference>
<comment type="caution">
    <text evidence="9">The sequence shown here is derived from an EMBL/GenBank/DDBJ whole genome shotgun (WGS) entry which is preliminary data.</text>
</comment>
<evidence type="ECO:0000313" key="9">
    <source>
        <dbReference type="EMBL" id="KAJ2864123.1"/>
    </source>
</evidence>
<keyword evidence="5 8" id="KW-0378">Hydrolase</keyword>
<evidence type="ECO:0000256" key="1">
    <source>
        <dbReference type="ARBA" id="ARBA00001033"/>
    </source>
</evidence>
<dbReference type="InterPro" id="IPR033942">
    <property type="entry name" value="IMPase"/>
</dbReference>